<dbReference type="EMBL" id="ACKZ01000029">
    <property type="protein sequence ID" value="EEW36360.1"/>
    <property type="molecule type" value="Genomic_DNA"/>
</dbReference>
<dbReference type="AlphaFoldDB" id="C8NIG3"/>
<organism evidence="2 3">
    <name type="scientific">Granulicatella adiacens ATCC 49175</name>
    <dbReference type="NCBI Taxonomy" id="638301"/>
    <lineage>
        <taxon>Bacteria</taxon>
        <taxon>Bacillati</taxon>
        <taxon>Bacillota</taxon>
        <taxon>Bacilli</taxon>
        <taxon>Lactobacillales</taxon>
        <taxon>Carnobacteriaceae</taxon>
        <taxon>Granulicatella</taxon>
    </lineage>
</organism>
<proteinExistence type="predicted"/>
<dbReference type="HOGENOM" id="CLU_2287542_0_0_9"/>
<gene>
    <name evidence="2" type="ORF">HMPREF0444_1708</name>
</gene>
<comment type="caution">
    <text evidence="2">The sequence shown here is derived from an EMBL/GenBank/DDBJ whole genome shotgun (WGS) entry which is preliminary data.</text>
</comment>
<sequence>MRNQGECLGLLCERTDIYDIALTIHEKDVQYTQRRGERMSTSNLNIQIDKDINGQGLPSSPKLDNYNKETIEAIEEGRKIAKDSNVKGYHSVDELKKALEL</sequence>
<dbReference type="STRING" id="638301.HMPREF0444_1708"/>
<evidence type="ECO:0000313" key="2">
    <source>
        <dbReference type="EMBL" id="EEW36360.1"/>
    </source>
</evidence>
<evidence type="ECO:0000313" key="3">
    <source>
        <dbReference type="Proteomes" id="UP000005926"/>
    </source>
</evidence>
<accession>C8NIG3</accession>
<name>C8NIG3_9LACT</name>
<evidence type="ECO:0000256" key="1">
    <source>
        <dbReference type="SAM" id="MobiDB-lite"/>
    </source>
</evidence>
<keyword evidence="3" id="KW-1185">Reference proteome</keyword>
<feature type="region of interest" description="Disordered" evidence="1">
    <location>
        <begin position="42"/>
        <end position="64"/>
    </location>
</feature>
<dbReference type="Proteomes" id="UP000005926">
    <property type="component" value="Unassembled WGS sequence"/>
</dbReference>
<protein>
    <submittedName>
        <fullName evidence="2">Addiction module antitoxin, RelB/DinJ family</fullName>
    </submittedName>
</protein>
<reference evidence="2 3" key="1">
    <citation type="submission" date="2009-08" db="EMBL/GenBank/DDBJ databases">
        <authorList>
            <person name="Muzny D."/>
            <person name="Qin X."/>
            <person name="Deng J."/>
            <person name="Jiang H."/>
            <person name="Liu Y."/>
            <person name="Qu J."/>
            <person name="Song X.-Z."/>
            <person name="Zhang L."/>
            <person name="Thornton R."/>
            <person name="Coyle M."/>
            <person name="Francisco L."/>
            <person name="Jackson L."/>
            <person name="Javaid M."/>
            <person name="Korchina V."/>
            <person name="Kovar C."/>
            <person name="Mata R."/>
            <person name="Mathew T."/>
            <person name="Ngo R."/>
            <person name="Nguyen L."/>
            <person name="Nguyen N."/>
            <person name="Okwuonu G."/>
            <person name="Ongeri F."/>
            <person name="Pham C."/>
            <person name="Simmons D."/>
            <person name="Wilczek-Boney K."/>
            <person name="Hale W."/>
            <person name="Jakkamsetti A."/>
            <person name="Pham P."/>
            <person name="Ruth R."/>
            <person name="San Lucas F."/>
            <person name="Warren J."/>
            <person name="Zhang J."/>
            <person name="Zhao Z."/>
            <person name="Zhou C."/>
            <person name="Zhu D."/>
            <person name="Lee S."/>
            <person name="Bess C."/>
            <person name="Blankenburg K."/>
            <person name="Forbes L."/>
            <person name="Fu Q."/>
            <person name="Gubbala S."/>
            <person name="Hirani K."/>
            <person name="Jayaseelan J.C."/>
            <person name="Lara F."/>
            <person name="Munidasa M."/>
            <person name="Palculict T."/>
            <person name="Patil S."/>
            <person name="Pu L.-L."/>
            <person name="Saada N."/>
            <person name="Tang L."/>
            <person name="Weissenberger G."/>
            <person name="Zhu Y."/>
            <person name="Hemphill L."/>
            <person name="Shang Y."/>
            <person name="Youmans B."/>
            <person name="Ayvaz T."/>
            <person name="Ross M."/>
            <person name="Santibanez J."/>
            <person name="Aqrawi P."/>
            <person name="Gross S."/>
            <person name="Joshi V."/>
            <person name="Fowler G."/>
            <person name="Nazareth L."/>
            <person name="Reid J."/>
            <person name="Worley K."/>
            <person name="Petrosino J."/>
            <person name="Highlander S."/>
            <person name="Gibbs R."/>
        </authorList>
    </citation>
    <scope>NUCLEOTIDE SEQUENCE [LARGE SCALE GENOMIC DNA]</scope>
    <source>
        <strain evidence="2 3">ATCC 49175</strain>
    </source>
</reference>